<evidence type="ECO:0000313" key="1">
    <source>
        <dbReference type="EMBL" id="CRI34107.1"/>
    </source>
</evidence>
<organism evidence="1 2">
    <name type="scientific">Helicobacter heilmannii</name>
    <dbReference type="NCBI Taxonomy" id="35817"/>
    <lineage>
        <taxon>Bacteria</taxon>
        <taxon>Pseudomonadati</taxon>
        <taxon>Campylobacterota</taxon>
        <taxon>Epsilonproteobacteria</taxon>
        <taxon>Campylobacterales</taxon>
        <taxon>Helicobacteraceae</taxon>
        <taxon>Helicobacter</taxon>
    </lineage>
</organism>
<dbReference type="AlphaFoldDB" id="A0A0K2Y7K6"/>
<proteinExistence type="predicted"/>
<dbReference type="EMBL" id="CDMK01000001">
    <property type="protein sequence ID" value="CRI34107.1"/>
    <property type="molecule type" value="Genomic_DNA"/>
</dbReference>
<dbReference type="Proteomes" id="UP000046090">
    <property type="component" value="Unassembled WGS sequence"/>
</dbReference>
<sequence>MSSLSLLLSKGPWAANKPLQSPDNTKALTPSFNFANVMKILYLEI</sequence>
<reference evidence="2" key="1">
    <citation type="submission" date="2014-12" db="EMBL/GenBank/DDBJ databases">
        <authorList>
            <person name="Smet A."/>
        </authorList>
    </citation>
    <scope>NUCLEOTIDE SEQUENCE [LARGE SCALE GENOMIC DNA]</scope>
</reference>
<name>A0A0K2Y7K6_HELHE</name>
<keyword evidence="2" id="KW-1185">Reference proteome</keyword>
<protein>
    <submittedName>
        <fullName evidence="1">Uncharacterized protein</fullName>
    </submittedName>
</protein>
<gene>
    <name evidence="1" type="ORF">HHE01_09530</name>
</gene>
<evidence type="ECO:0000313" key="2">
    <source>
        <dbReference type="Proteomes" id="UP000046090"/>
    </source>
</evidence>
<accession>A0A0K2Y7K6</accession>